<dbReference type="EMBL" id="JAUIQD010000002">
    <property type="protein sequence ID" value="KAK3359278.1"/>
    <property type="molecule type" value="Genomic_DNA"/>
</dbReference>
<proteinExistence type="predicted"/>
<evidence type="ECO:0000256" key="1">
    <source>
        <dbReference type="SAM" id="Phobius"/>
    </source>
</evidence>
<feature type="transmembrane region" description="Helical" evidence="1">
    <location>
        <begin position="48"/>
        <end position="77"/>
    </location>
</feature>
<keyword evidence="1" id="KW-1133">Transmembrane helix</keyword>
<name>A0AAJ0HQG3_9PEZI</name>
<feature type="transmembrane region" description="Helical" evidence="1">
    <location>
        <begin position="12"/>
        <end position="36"/>
    </location>
</feature>
<evidence type="ECO:0000313" key="2">
    <source>
        <dbReference type="EMBL" id="KAK3359278.1"/>
    </source>
</evidence>
<evidence type="ECO:0008006" key="4">
    <source>
        <dbReference type="Google" id="ProtNLM"/>
    </source>
</evidence>
<sequence>MDAGNSEQNVALAALTATWTIVSTIFTYSIAISSWLANTAFTPVRVLLSFILVLLTPITYPVWYLSTAMFSVIAFLLEDLEPLILFLSIAVFIGMIGGVSIQAVYGSIVYIFDIDDSDSPDVKGELETEVGSWEDAHSSAGSDFSFLENLASANSGKRRLALGRPLLSETIHEEEDSL</sequence>
<reference evidence="2" key="2">
    <citation type="submission" date="2023-06" db="EMBL/GenBank/DDBJ databases">
        <authorList>
            <consortium name="Lawrence Berkeley National Laboratory"/>
            <person name="Haridas S."/>
            <person name="Hensen N."/>
            <person name="Bonometti L."/>
            <person name="Westerberg I."/>
            <person name="Brannstrom I.O."/>
            <person name="Guillou S."/>
            <person name="Cros-Aarteil S."/>
            <person name="Calhoun S."/>
            <person name="Kuo A."/>
            <person name="Mondo S."/>
            <person name="Pangilinan J."/>
            <person name="Riley R."/>
            <person name="Labutti K."/>
            <person name="Andreopoulos B."/>
            <person name="Lipzen A."/>
            <person name="Chen C."/>
            <person name="Yanf M."/>
            <person name="Daum C."/>
            <person name="Ng V."/>
            <person name="Clum A."/>
            <person name="Steindorff A."/>
            <person name="Ohm R."/>
            <person name="Martin F."/>
            <person name="Silar P."/>
            <person name="Natvig D."/>
            <person name="Lalanne C."/>
            <person name="Gautier V."/>
            <person name="Ament-Velasquez S.L."/>
            <person name="Kruys A."/>
            <person name="Hutchinson M.I."/>
            <person name="Powell A.J."/>
            <person name="Barry K."/>
            <person name="Miller A.N."/>
            <person name="Grigoriev I.V."/>
            <person name="Debuchy R."/>
            <person name="Gladieux P."/>
            <person name="Thoren M.H."/>
            <person name="Johannesson H."/>
        </authorList>
    </citation>
    <scope>NUCLEOTIDE SEQUENCE</scope>
    <source>
        <strain evidence="2">CBS 955.72</strain>
    </source>
</reference>
<keyword evidence="1" id="KW-0812">Transmembrane</keyword>
<accession>A0AAJ0HQG3</accession>
<dbReference type="AlphaFoldDB" id="A0AAJ0HQG3"/>
<keyword evidence="1" id="KW-0472">Membrane</keyword>
<organism evidence="2 3">
    <name type="scientific">Lasiosphaeria hispida</name>
    <dbReference type="NCBI Taxonomy" id="260671"/>
    <lineage>
        <taxon>Eukaryota</taxon>
        <taxon>Fungi</taxon>
        <taxon>Dikarya</taxon>
        <taxon>Ascomycota</taxon>
        <taxon>Pezizomycotina</taxon>
        <taxon>Sordariomycetes</taxon>
        <taxon>Sordariomycetidae</taxon>
        <taxon>Sordariales</taxon>
        <taxon>Lasiosphaeriaceae</taxon>
        <taxon>Lasiosphaeria</taxon>
    </lineage>
</organism>
<reference evidence="2" key="1">
    <citation type="journal article" date="2023" name="Mol. Phylogenet. Evol.">
        <title>Genome-scale phylogeny and comparative genomics of the fungal order Sordariales.</title>
        <authorList>
            <person name="Hensen N."/>
            <person name="Bonometti L."/>
            <person name="Westerberg I."/>
            <person name="Brannstrom I.O."/>
            <person name="Guillou S."/>
            <person name="Cros-Aarteil S."/>
            <person name="Calhoun S."/>
            <person name="Haridas S."/>
            <person name="Kuo A."/>
            <person name="Mondo S."/>
            <person name="Pangilinan J."/>
            <person name="Riley R."/>
            <person name="LaButti K."/>
            <person name="Andreopoulos B."/>
            <person name="Lipzen A."/>
            <person name="Chen C."/>
            <person name="Yan M."/>
            <person name="Daum C."/>
            <person name="Ng V."/>
            <person name="Clum A."/>
            <person name="Steindorff A."/>
            <person name="Ohm R.A."/>
            <person name="Martin F."/>
            <person name="Silar P."/>
            <person name="Natvig D.O."/>
            <person name="Lalanne C."/>
            <person name="Gautier V."/>
            <person name="Ament-Velasquez S.L."/>
            <person name="Kruys A."/>
            <person name="Hutchinson M.I."/>
            <person name="Powell A.J."/>
            <person name="Barry K."/>
            <person name="Miller A.N."/>
            <person name="Grigoriev I.V."/>
            <person name="Debuchy R."/>
            <person name="Gladieux P."/>
            <person name="Hiltunen Thoren M."/>
            <person name="Johannesson H."/>
        </authorList>
    </citation>
    <scope>NUCLEOTIDE SEQUENCE</scope>
    <source>
        <strain evidence="2">CBS 955.72</strain>
    </source>
</reference>
<protein>
    <recommendedName>
        <fullName evidence="4">Transmembrane protein</fullName>
    </recommendedName>
</protein>
<dbReference type="Proteomes" id="UP001275084">
    <property type="component" value="Unassembled WGS sequence"/>
</dbReference>
<comment type="caution">
    <text evidence="2">The sequence shown here is derived from an EMBL/GenBank/DDBJ whole genome shotgun (WGS) entry which is preliminary data.</text>
</comment>
<feature type="transmembrane region" description="Helical" evidence="1">
    <location>
        <begin position="83"/>
        <end position="105"/>
    </location>
</feature>
<evidence type="ECO:0000313" key="3">
    <source>
        <dbReference type="Proteomes" id="UP001275084"/>
    </source>
</evidence>
<gene>
    <name evidence="2" type="ORF">B0T25DRAFT_92959</name>
</gene>
<keyword evidence="3" id="KW-1185">Reference proteome</keyword>